<dbReference type="InterPro" id="IPR035986">
    <property type="entry name" value="PKD_dom_sf"/>
</dbReference>
<dbReference type="EMBL" id="BOML01000006">
    <property type="protein sequence ID" value="GID99545.1"/>
    <property type="molecule type" value="Genomic_DNA"/>
</dbReference>
<sequence length="404" mass="42288">MKTRLNRPLLAAVLIGSLAAGTIYATPAFADPVSPSADASSGAPLTITEADPSESASTPTEPGPEDSTPVVAPEPEDTTSSAPDPEPSASDPGTPPDTTAPSGSYKLNLLSLWVGQRTTLTLGTVSDNGGDPDQVTRVVTWGDGTSTTLPVAQTTFAKQYTRAGRFVVTVTLTDAAGNKKVLPAVAVTVVTPGKFKLSKSSVWHHEAFNVAVSAVPAGTTKIVINYGDGNARALTGKNQTVAKSYYHRSNGTLVPAGTITLTAVFTNKYGSTTPIVVGRIAVKKDSWAPKVTITKPKNSSSAKAWSTLKGTATDKGSGVSEMIVVVLRVVGSKEQCYSYQNKWISLTNDLNILLCLRSVKVKKNKWSLGVKGQKKGSTIDVLAVVGDWSDRTGQAEVMKKLTKA</sequence>
<keyword evidence="2" id="KW-0732">Signal</keyword>
<dbReference type="SUPFAM" id="SSF49299">
    <property type="entry name" value="PKD domain"/>
    <property type="match status" value="1"/>
</dbReference>
<evidence type="ECO:0000259" key="3">
    <source>
        <dbReference type="PROSITE" id="PS50093"/>
    </source>
</evidence>
<feature type="signal peptide" evidence="2">
    <location>
        <begin position="1"/>
        <end position="30"/>
    </location>
</feature>
<dbReference type="PROSITE" id="PS50093">
    <property type="entry name" value="PKD"/>
    <property type="match status" value="1"/>
</dbReference>
<comment type="caution">
    <text evidence="4">The sequence shown here is derived from an EMBL/GenBank/DDBJ whole genome shotgun (WGS) entry which is preliminary data.</text>
</comment>
<feature type="region of interest" description="Disordered" evidence="1">
    <location>
        <begin position="33"/>
        <end position="102"/>
    </location>
</feature>
<dbReference type="Gene3D" id="2.60.40.10">
    <property type="entry name" value="Immunoglobulins"/>
    <property type="match status" value="1"/>
</dbReference>
<evidence type="ECO:0000313" key="5">
    <source>
        <dbReference type="Proteomes" id="UP000637628"/>
    </source>
</evidence>
<dbReference type="Proteomes" id="UP000637628">
    <property type="component" value="Unassembled WGS sequence"/>
</dbReference>
<evidence type="ECO:0000256" key="2">
    <source>
        <dbReference type="SAM" id="SignalP"/>
    </source>
</evidence>
<organism evidence="4 5">
    <name type="scientific">Paractinoplanes durhamensis</name>
    <dbReference type="NCBI Taxonomy" id="113563"/>
    <lineage>
        <taxon>Bacteria</taxon>
        <taxon>Bacillati</taxon>
        <taxon>Actinomycetota</taxon>
        <taxon>Actinomycetes</taxon>
        <taxon>Micromonosporales</taxon>
        <taxon>Micromonosporaceae</taxon>
        <taxon>Paractinoplanes</taxon>
    </lineage>
</organism>
<name>A0ABQ3YPP0_9ACTN</name>
<accession>A0ABQ3YPP0</accession>
<dbReference type="InterPro" id="IPR000601">
    <property type="entry name" value="PKD_dom"/>
</dbReference>
<proteinExistence type="predicted"/>
<dbReference type="RefSeq" id="WP_203725060.1">
    <property type="nucleotide sequence ID" value="NZ_BAAATX010000023.1"/>
</dbReference>
<feature type="compositionally biased region" description="Low complexity" evidence="1">
    <location>
        <begin position="80"/>
        <end position="92"/>
    </location>
</feature>
<feature type="domain" description="PKD" evidence="3">
    <location>
        <begin position="130"/>
        <end position="194"/>
    </location>
</feature>
<feature type="compositionally biased region" description="Low complexity" evidence="1">
    <location>
        <begin position="33"/>
        <end position="44"/>
    </location>
</feature>
<evidence type="ECO:0000256" key="1">
    <source>
        <dbReference type="SAM" id="MobiDB-lite"/>
    </source>
</evidence>
<feature type="chain" id="PRO_5047045815" description="PKD domain-containing protein" evidence="2">
    <location>
        <begin position="31"/>
        <end position="404"/>
    </location>
</feature>
<dbReference type="InterPro" id="IPR013783">
    <property type="entry name" value="Ig-like_fold"/>
</dbReference>
<gene>
    <name evidence="4" type="ORF">Adu01nite_08960</name>
</gene>
<protein>
    <recommendedName>
        <fullName evidence="3">PKD domain-containing protein</fullName>
    </recommendedName>
</protein>
<reference evidence="4 5" key="1">
    <citation type="submission" date="2021-01" db="EMBL/GenBank/DDBJ databases">
        <title>Whole genome shotgun sequence of Actinoplanes durhamensis NBRC 14914.</title>
        <authorList>
            <person name="Komaki H."/>
            <person name="Tamura T."/>
        </authorList>
    </citation>
    <scope>NUCLEOTIDE SEQUENCE [LARGE SCALE GENOMIC DNA]</scope>
    <source>
        <strain evidence="4 5">NBRC 14914</strain>
    </source>
</reference>
<keyword evidence="5" id="KW-1185">Reference proteome</keyword>
<evidence type="ECO:0000313" key="4">
    <source>
        <dbReference type="EMBL" id="GID99545.1"/>
    </source>
</evidence>